<dbReference type="AlphaFoldDB" id="C3X3Y2"/>
<keyword evidence="3" id="KW-1003">Cell membrane</keyword>
<dbReference type="PANTHER" id="PTHR42775">
    <property type="entry name" value="PERMEASE RV2963-RELATED"/>
    <property type="match status" value="1"/>
</dbReference>
<evidence type="ECO:0000313" key="9">
    <source>
        <dbReference type="EMBL" id="EEO27918.1"/>
    </source>
</evidence>
<evidence type="ECO:0000256" key="1">
    <source>
        <dbReference type="ARBA" id="ARBA00004651"/>
    </source>
</evidence>
<evidence type="ECO:0008006" key="11">
    <source>
        <dbReference type="Google" id="ProtNLM"/>
    </source>
</evidence>
<feature type="transmembrane region" description="Helical" evidence="8">
    <location>
        <begin position="296"/>
        <end position="314"/>
    </location>
</feature>
<feature type="transmembrane region" description="Helical" evidence="8">
    <location>
        <begin position="351"/>
        <end position="375"/>
    </location>
</feature>
<dbReference type="RefSeq" id="WP_005877251.1">
    <property type="nucleotide sequence ID" value="NZ_CABMNL010000001.1"/>
</dbReference>
<keyword evidence="5 8" id="KW-1133">Transmembrane helix</keyword>
<feature type="region of interest" description="Disordered" evidence="7">
    <location>
        <begin position="1"/>
        <end position="22"/>
    </location>
</feature>
<evidence type="ECO:0000256" key="6">
    <source>
        <dbReference type="ARBA" id="ARBA00023136"/>
    </source>
</evidence>
<feature type="transmembrane region" description="Helical" evidence="8">
    <location>
        <begin position="156"/>
        <end position="176"/>
    </location>
</feature>
<dbReference type="Pfam" id="PF03773">
    <property type="entry name" value="ArsP_1"/>
    <property type="match status" value="1"/>
</dbReference>
<feature type="transmembrane region" description="Helical" evidence="8">
    <location>
        <begin position="321"/>
        <end position="339"/>
    </location>
</feature>
<keyword evidence="6 8" id="KW-0472">Membrane</keyword>
<dbReference type="GO" id="GO:0005886">
    <property type="term" value="C:plasma membrane"/>
    <property type="evidence" value="ECO:0007669"/>
    <property type="project" value="UniProtKB-SubCell"/>
</dbReference>
<organism evidence="9 10">
    <name type="scientific">Oxalobacter paraformigenes</name>
    <dbReference type="NCBI Taxonomy" id="556268"/>
    <lineage>
        <taxon>Bacteria</taxon>
        <taxon>Pseudomonadati</taxon>
        <taxon>Pseudomonadota</taxon>
        <taxon>Betaproteobacteria</taxon>
        <taxon>Burkholderiales</taxon>
        <taxon>Oxalobacteraceae</taxon>
        <taxon>Oxalobacter</taxon>
    </lineage>
</organism>
<dbReference type="eggNOG" id="COG0701">
    <property type="taxonomic scope" value="Bacteria"/>
</dbReference>
<evidence type="ECO:0000256" key="3">
    <source>
        <dbReference type="ARBA" id="ARBA00022475"/>
    </source>
</evidence>
<feature type="transmembrane region" description="Helical" evidence="8">
    <location>
        <begin position="120"/>
        <end position="144"/>
    </location>
</feature>
<sequence length="380" mass="41665">MPACCENLPPEKPDTSPSRLTGNRKTASKIRYLATAAVALTFWWLAYSKIEAFARWLIRDVAALPADTPLGDALEFFIYDTLKIFLLLILTVYVIGWLRASLPTGKIRDFLAGKSRSAGYLLGAVFGAVTPFCSCSSVPLFIGFTTARIPPGITMAFLITSPLINEIAVILLWSLIGWQFTLIYIATGLFCGMAGGFLMDALSAERWLQPFLQRQPARPVITLIPARPAAPPAAPPKTGWSFRHRFALSETRGIFRRVWLWIVIGVGLGAALHGFVPQEWFAAHSGPDRWWSVPLAVMAGIPLYTNVTGIVPVMESLLNKGLPVGTTLAFCMGTVAASLPELVMLKQVMRWPLLALFVAVLFVLLTATGWLYNFLAPILL</sequence>
<keyword evidence="10" id="KW-1185">Reference proteome</keyword>
<evidence type="ECO:0000256" key="4">
    <source>
        <dbReference type="ARBA" id="ARBA00022692"/>
    </source>
</evidence>
<evidence type="ECO:0000313" key="10">
    <source>
        <dbReference type="Proteomes" id="UP000003973"/>
    </source>
</evidence>
<dbReference type="HOGENOM" id="CLU_059148_0_0_4"/>
<evidence type="ECO:0000256" key="8">
    <source>
        <dbReference type="SAM" id="Phobius"/>
    </source>
</evidence>
<dbReference type="PANTHER" id="PTHR42775:SF1">
    <property type="entry name" value="PERMEASE RV2963-RELATED"/>
    <property type="match status" value="1"/>
</dbReference>
<name>C3X3Y2_9BURK</name>
<comment type="subcellular location">
    <subcellularLocation>
        <location evidence="1">Cell membrane</location>
        <topology evidence="1">Multi-pass membrane protein</topology>
    </subcellularLocation>
</comment>
<feature type="transmembrane region" description="Helical" evidence="8">
    <location>
        <begin position="182"/>
        <end position="204"/>
    </location>
</feature>
<dbReference type="EMBL" id="ACDP02000011">
    <property type="protein sequence ID" value="EEO27918.1"/>
    <property type="molecule type" value="Genomic_DNA"/>
</dbReference>
<gene>
    <name evidence="9" type="ORF">OFAG_01071</name>
</gene>
<comment type="similarity">
    <text evidence="2">Belongs to the UPF0718 family.</text>
</comment>
<dbReference type="InterPro" id="IPR005524">
    <property type="entry name" value="DUF318"/>
</dbReference>
<feature type="transmembrane region" description="Helical" evidence="8">
    <location>
        <begin position="84"/>
        <end position="100"/>
    </location>
</feature>
<accession>C3X3Y2</accession>
<protein>
    <recommendedName>
        <fullName evidence="11">Permease</fullName>
    </recommendedName>
</protein>
<feature type="transmembrane region" description="Helical" evidence="8">
    <location>
        <begin position="258"/>
        <end position="276"/>
    </location>
</feature>
<evidence type="ECO:0000256" key="2">
    <source>
        <dbReference type="ARBA" id="ARBA00006386"/>
    </source>
</evidence>
<evidence type="ECO:0000256" key="7">
    <source>
        <dbReference type="SAM" id="MobiDB-lite"/>
    </source>
</evidence>
<comment type="caution">
    <text evidence="9">The sequence shown here is derived from an EMBL/GenBank/DDBJ whole genome shotgun (WGS) entry which is preliminary data.</text>
</comment>
<dbReference type="InterPro" id="IPR053166">
    <property type="entry name" value="UPF0718_permease"/>
</dbReference>
<feature type="transmembrane region" description="Helical" evidence="8">
    <location>
        <begin position="30"/>
        <end position="47"/>
    </location>
</feature>
<dbReference type="Proteomes" id="UP000003973">
    <property type="component" value="Unassembled WGS sequence"/>
</dbReference>
<evidence type="ECO:0000256" key="5">
    <source>
        <dbReference type="ARBA" id="ARBA00022989"/>
    </source>
</evidence>
<reference evidence="9" key="1">
    <citation type="submission" date="2011-10" db="EMBL/GenBank/DDBJ databases">
        <title>The Genome Sequence of Oxalobacter formigenes HOxBLS.</title>
        <authorList>
            <consortium name="The Broad Institute Genome Sequencing Platform"/>
            <person name="Earl A."/>
            <person name="Ward D."/>
            <person name="Feldgarden M."/>
            <person name="Gevers D."/>
            <person name="Allison M.J."/>
            <person name="Humphrey S."/>
            <person name="Young S.K."/>
            <person name="Zeng Q."/>
            <person name="Gargeya S."/>
            <person name="Fitzgerald M."/>
            <person name="Haas B."/>
            <person name="Abouelleil A."/>
            <person name="Alvarado L."/>
            <person name="Arachchi H.M."/>
            <person name="Berlin A."/>
            <person name="Brown A."/>
            <person name="Chapman S.B."/>
            <person name="Chen Z."/>
            <person name="Dunbar C."/>
            <person name="Freedman E."/>
            <person name="Gearin G."/>
            <person name="Goldberg J."/>
            <person name="Griggs A."/>
            <person name="Gujja S."/>
            <person name="Heiman D."/>
            <person name="Howarth C."/>
            <person name="Larson L."/>
            <person name="Lui A."/>
            <person name="MacDonald P.J.P."/>
            <person name="Montmayeur A."/>
            <person name="Murphy C."/>
            <person name="Neiman D."/>
            <person name="Pearson M."/>
            <person name="Priest M."/>
            <person name="Roberts A."/>
            <person name="Saif S."/>
            <person name="Shea T."/>
            <person name="Shenoy N."/>
            <person name="Sisk P."/>
            <person name="Stolte C."/>
            <person name="Sykes S."/>
            <person name="Wortman J."/>
            <person name="Nusbaum C."/>
            <person name="Birren B."/>
        </authorList>
    </citation>
    <scope>NUCLEOTIDE SEQUENCE [LARGE SCALE GENOMIC DNA]</scope>
    <source>
        <strain evidence="9">HOxBLS</strain>
    </source>
</reference>
<proteinExistence type="inferred from homology"/>
<keyword evidence="4 8" id="KW-0812">Transmembrane</keyword>